<dbReference type="AlphaFoldDB" id="A0A943YWB7"/>
<dbReference type="Pfam" id="PF20234">
    <property type="entry name" value="DUF6591"/>
    <property type="match status" value="1"/>
</dbReference>
<keyword evidence="1" id="KW-0732">Signal</keyword>
<dbReference type="PROSITE" id="PS51257">
    <property type="entry name" value="PROKAR_LIPOPROTEIN"/>
    <property type="match status" value="1"/>
</dbReference>
<gene>
    <name evidence="3" type="ORF">KH142_09455</name>
</gene>
<dbReference type="Proteomes" id="UP000727506">
    <property type="component" value="Unassembled WGS sequence"/>
</dbReference>
<feature type="chain" id="PRO_5039256023" description="DUF6591 domain-containing protein" evidence="1">
    <location>
        <begin position="21"/>
        <end position="291"/>
    </location>
</feature>
<proteinExistence type="predicted"/>
<feature type="signal peptide" evidence="1">
    <location>
        <begin position="1"/>
        <end position="20"/>
    </location>
</feature>
<evidence type="ECO:0000256" key="1">
    <source>
        <dbReference type="SAM" id="SignalP"/>
    </source>
</evidence>
<accession>A0A943YWB7</accession>
<name>A0A943YWB7_9ACTN</name>
<evidence type="ECO:0000259" key="2">
    <source>
        <dbReference type="Pfam" id="PF20234"/>
    </source>
</evidence>
<organism evidence="3 4">
    <name type="scientific">Slackia piriformis</name>
    <dbReference type="NCBI Taxonomy" id="626934"/>
    <lineage>
        <taxon>Bacteria</taxon>
        <taxon>Bacillati</taxon>
        <taxon>Actinomycetota</taxon>
        <taxon>Coriobacteriia</taxon>
        <taxon>Eggerthellales</taxon>
        <taxon>Eggerthellaceae</taxon>
        <taxon>Slackia</taxon>
    </lineage>
</organism>
<feature type="domain" description="DUF6591" evidence="2">
    <location>
        <begin position="196"/>
        <end position="275"/>
    </location>
</feature>
<evidence type="ECO:0000313" key="4">
    <source>
        <dbReference type="Proteomes" id="UP000727506"/>
    </source>
</evidence>
<protein>
    <recommendedName>
        <fullName evidence="2">DUF6591 domain-containing protein</fullName>
    </recommendedName>
</protein>
<dbReference type="InterPro" id="IPR046526">
    <property type="entry name" value="DUF6591"/>
</dbReference>
<dbReference type="EMBL" id="JAGZSV010000261">
    <property type="protein sequence ID" value="MBS6941670.1"/>
    <property type="molecule type" value="Genomic_DNA"/>
</dbReference>
<reference evidence="3" key="1">
    <citation type="submission" date="2021-02" db="EMBL/GenBank/DDBJ databases">
        <title>Infant gut strain persistence is associated with maternal origin, phylogeny, and functional potential including surface adhesion and iron acquisition.</title>
        <authorList>
            <person name="Lou Y.C."/>
        </authorList>
    </citation>
    <scope>NUCLEOTIDE SEQUENCE</scope>
    <source>
        <strain evidence="3">L2_039_000G1_dasL2_039_000G1_concoct_11</strain>
    </source>
</reference>
<sequence>MKTRSMAVLLSMGLAFSLSACSGGSVEADTGSAGGASAVAEKTDPAKDEVKAEEIAWTASDVVIDGKRRVAIQYENKSAYTIANLRIDFVIREDLSEEELQAAFSDMQSEINADPAGNAKKNGMWGEVSIPVLPGESSEPGPLEVGAIYINDMAQFEAVEPDLMKIAFLTDDGKMYEETYDFKNDSYSLNSKVIDTAEWGSEEPATMSPKIDGAIVVDVEDTADRFSFEAIDVDQGEFDAYVDACKEAGFTVDPAETDQTYYADHVDGGFHVDCFYYPGRQQLTIYLDRLQ</sequence>
<evidence type="ECO:0000313" key="3">
    <source>
        <dbReference type="EMBL" id="MBS6941670.1"/>
    </source>
</evidence>
<comment type="caution">
    <text evidence="3">The sequence shown here is derived from an EMBL/GenBank/DDBJ whole genome shotgun (WGS) entry which is preliminary data.</text>
</comment>